<dbReference type="EMBL" id="VKAD01000002">
    <property type="protein sequence ID" value="TXR51830.1"/>
    <property type="molecule type" value="Genomic_DNA"/>
</dbReference>
<dbReference type="InterPro" id="IPR029052">
    <property type="entry name" value="Metallo-depent_PP-like"/>
</dbReference>
<evidence type="ECO:0000256" key="6">
    <source>
        <dbReference type="ARBA" id="ARBA00032248"/>
    </source>
</evidence>
<reference evidence="10 11" key="1">
    <citation type="submission" date="2019-07" db="EMBL/GenBank/DDBJ databases">
        <title>Reinekea sp. strain SSH23 genome sequencing and assembly.</title>
        <authorList>
            <person name="Kim I."/>
        </authorList>
    </citation>
    <scope>NUCLEOTIDE SEQUENCE [LARGE SCALE GENOMIC DNA]</scope>
    <source>
        <strain evidence="10 11">SSH23</strain>
    </source>
</reference>
<dbReference type="Pfam" id="PF00149">
    <property type="entry name" value="Metallophos"/>
    <property type="match status" value="1"/>
</dbReference>
<dbReference type="InterPro" id="IPR004617">
    <property type="entry name" value="ApaH"/>
</dbReference>
<dbReference type="Proteomes" id="UP000321764">
    <property type="component" value="Unassembled WGS sequence"/>
</dbReference>
<gene>
    <name evidence="10" type="ORF">FME95_10380</name>
</gene>
<dbReference type="OrthoDB" id="9807890at2"/>
<comment type="catalytic activity">
    <reaction evidence="8">
        <text>P(1),P(4)-bis(5'-adenosyl) tetraphosphate + H2O = 2 ADP + 2 H(+)</text>
        <dbReference type="Rhea" id="RHEA:24252"/>
        <dbReference type="ChEBI" id="CHEBI:15377"/>
        <dbReference type="ChEBI" id="CHEBI:15378"/>
        <dbReference type="ChEBI" id="CHEBI:58141"/>
        <dbReference type="ChEBI" id="CHEBI:456216"/>
        <dbReference type="EC" id="3.6.1.41"/>
    </reaction>
</comment>
<evidence type="ECO:0000313" key="11">
    <source>
        <dbReference type="Proteomes" id="UP000321764"/>
    </source>
</evidence>
<evidence type="ECO:0000313" key="10">
    <source>
        <dbReference type="EMBL" id="TXR51830.1"/>
    </source>
</evidence>
<dbReference type="NCBIfam" id="TIGR00668">
    <property type="entry name" value="apaH"/>
    <property type="match status" value="1"/>
</dbReference>
<dbReference type="GO" id="GO:0008803">
    <property type="term" value="F:bis(5'-nucleosyl)-tetraphosphatase (symmetrical) activity"/>
    <property type="evidence" value="ECO:0007669"/>
    <property type="project" value="UniProtKB-EC"/>
</dbReference>
<name>A0A5C8Z4G8_9GAMM</name>
<evidence type="ECO:0000256" key="2">
    <source>
        <dbReference type="ARBA" id="ARBA00005419"/>
    </source>
</evidence>
<protein>
    <recommendedName>
        <fullName evidence="3">bis(5'-nucleosyl)-tetraphosphatase (symmetrical)</fullName>
        <ecNumber evidence="3">3.6.1.41</ecNumber>
    </recommendedName>
    <alternativeName>
        <fullName evidence="6">Ap4A hydrolase</fullName>
    </alternativeName>
    <alternativeName>
        <fullName evidence="5">Diadenosine 5',5'''-P1,P4-tetraphosphate pyrophosphohydrolase</fullName>
    </alternativeName>
    <alternativeName>
        <fullName evidence="7">Diadenosine tetraphosphatase</fullName>
    </alternativeName>
</protein>
<dbReference type="EC" id="3.6.1.41" evidence="3"/>
<dbReference type="PANTHER" id="PTHR40942">
    <property type="match status" value="1"/>
</dbReference>
<accession>A0A5C8Z4G8</accession>
<dbReference type="PIRSF" id="PIRSF000903">
    <property type="entry name" value="B5n-ttraPtase_sm"/>
    <property type="match status" value="1"/>
</dbReference>
<organism evidence="10 11">
    <name type="scientific">Reinekea thalattae</name>
    <dbReference type="NCBI Taxonomy" id="2593301"/>
    <lineage>
        <taxon>Bacteria</taxon>
        <taxon>Pseudomonadati</taxon>
        <taxon>Pseudomonadota</taxon>
        <taxon>Gammaproteobacteria</taxon>
        <taxon>Oceanospirillales</taxon>
        <taxon>Saccharospirillaceae</taxon>
        <taxon>Reinekea</taxon>
    </lineage>
</organism>
<evidence type="ECO:0000256" key="4">
    <source>
        <dbReference type="ARBA" id="ARBA00022801"/>
    </source>
</evidence>
<dbReference type="NCBIfam" id="NF001204">
    <property type="entry name" value="PRK00166.1"/>
    <property type="match status" value="1"/>
</dbReference>
<keyword evidence="11" id="KW-1185">Reference proteome</keyword>
<feature type="domain" description="Calcineurin-like phosphoesterase" evidence="9">
    <location>
        <begin position="1"/>
        <end position="174"/>
    </location>
</feature>
<evidence type="ECO:0000256" key="8">
    <source>
        <dbReference type="ARBA" id="ARBA00049417"/>
    </source>
</evidence>
<comment type="caution">
    <text evidence="10">The sequence shown here is derived from an EMBL/GenBank/DDBJ whole genome shotgun (WGS) entry which is preliminary data.</text>
</comment>
<proteinExistence type="inferred from homology"/>
<evidence type="ECO:0000256" key="3">
    <source>
        <dbReference type="ARBA" id="ARBA00012506"/>
    </source>
</evidence>
<dbReference type="AlphaFoldDB" id="A0A5C8Z4G8"/>
<dbReference type="PANTHER" id="PTHR40942:SF4">
    <property type="entry name" value="CYTOCHROME C5"/>
    <property type="match status" value="1"/>
</dbReference>
<dbReference type="InterPro" id="IPR004843">
    <property type="entry name" value="Calcineurin-like_PHP"/>
</dbReference>
<evidence type="ECO:0000256" key="5">
    <source>
        <dbReference type="ARBA" id="ARBA00031248"/>
    </source>
</evidence>
<sequence>MSLYAVGDLHGCVEPLKRLLDHVKFDPSNDQLWLTGDLVCRGPDSIGTLEYVRSLGDAAQTVLGNHDLHLLACYEALPAKASSEIRNILKQPNAAELLAWLIEQPMLVQDEQRKLIMTHAGIPPQWSDKKAIKRAREAESCFADKNARYEFFKQMYGQSPNRWSGKLIGHNRLRYIVNAFTRMRFCDANGKLDFKAKSSPQKAPLGMLPWYEWPANKREHRLIFGHWAALMGITHNYNMIGLDTGYAWGNYLTLMNMDNSTRYICDAKGDIAQLSQSAFDELSTH</sequence>
<evidence type="ECO:0000256" key="7">
    <source>
        <dbReference type="ARBA" id="ARBA00033210"/>
    </source>
</evidence>
<dbReference type="CDD" id="cd07422">
    <property type="entry name" value="MPP_ApaH"/>
    <property type="match status" value="1"/>
</dbReference>
<evidence type="ECO:0000256" key="1">
    <source>
        <dbReference type="ARBA" id="ARBA00003413"/>
    </source>
</evidence>
<dbReference type="SUPFAM" id="SSF56300">
    <property type="entry name" value="Metallo-dependent phosphatases"/>
    <property type="match status" value="1"/>
</dbReference>
<dbReference type="RefSeq" id="WP_147714427.1">
    <property type="nucleotide sequence ID" value="NZ_VKAD01000002.1"/>
</dbReference>
<comment type="function">
    <text evidence="1">Hydrolyzes diadenosine 5',5'''-P1,P4-tetraphosphate to yield ADP.</text>
</comment>
<evidence type="ECO:0000259" key="9">
    <source>
        <dbReference type="Pfam" id="PF00149"/>
    </source>
</evidence>
<keyword evidence="4 10" id="KW-0378">Hydrolase</keyword>
<dbReference type="Gene3D" id="3.60.21.10">
    <property type="match status" value="1"/>
</dbReference>
<comment type="similarity">
    <text evidence="2">Belongs to the Ap4A hydrolase family.</text>
</comment>